<feature type="domain" description="GmrSD restriction endonucleases N-terminal" evidence="1">
    <location>
        <begin position="4"/>
        <end position="215"/>
    </location>
</feature>
<dbReference type="InterPro" id="IPR004919">
    <property type="entry name" value="GmrSD_N"/>
</dbReference>
<dbReference type="PANTHER" id="PTHR37292:SF2">
    <property type="entry name" value="DUF262 DOMAIN-CONTAINING PROTEIN"/>
    <property type="match status" value="1"/>
</dbReference>
<name>A0A7D7QHG6_9NOSO</name>
<proteinExistence type="predicted"/>
<dbReference type="AlphaFoldDB" id="A0A7D7QHG6"/>
<keyword evidence="2" id="KW-0614">Plasmid</keyword>
<dbReference type="Pfam" id="PF03235">
    <property type="entry name" value="GmrSD_N"/>
    <property type="match status" value="1"/>
</dbReference>
<keyword evidence="3" id="KW-1185">Reference proteome</keyword>
<dbReference type="KEGG" id="ned:HUN01_00955"/>
<evidence type="ECO:0000313" key="3">
    <source>
        <dbReference type="Proteomes" id="UP000514713"/>
    </source>
</evidence>
<protein>
    <submittedName>
        <fullName evidence="2">DUF262 domain-containing protein</fullName>
    </submittedName>
</protein>
<dbReference type="RefSeq" id="WP_181927135.1">
    <property type="nucleotide sequence ID" value="NZ_CP054695.1"/>
</dbReference>
<accession>A0A7D7QHG6</accession>
<geneLocation type="plasmid" evidence="3">
    <name>pne_3</name>
</geneLocation>
<dbReference type="EMBL" id="CP054695">
    <property type="protein sequence ID" value="QMS86224.1"/>
    <property type="molecule type" value="Genomic_DNA"/>
</dbReference>
<organism evidence="2 3">
    <name type="scientific">Nostoc edaphicum CCNP1411</name>
    <dbReference type="NCBI Taxonomy" id="1472755"/>
    <lineage>
        <taxon>Bacteria</taxon>
        <taxon>Bacillati</taxon>
        <taxon>Cyanobacteriota</taxon>
        <taxon>Cyanophyceae</taxon>
        <taxon>Nostocales</taxon>
        <taxon>Nostocaceae</taxon>
        <taxon>Nostoc</taxon>
    </lineage>
</organism>
<dbReference type="PANTHER" id="PTHR37292">
    <property type="entry name" value="VNG6097C"/>
    <property type="match status" value="1"/>
</dbReference>
<sequence length="772" mass="87676">MNITTILDQIDMGSIALPEFQRGYVWNRDQVRGLMNSLYRRHPIGSLLVWETKTEQAIDHARGDGKLSTGSVKLLLDGQQRITSFYGIVRGKPPQFFDGNVEAFTGLHFHLEEEIFEFYAPLKMKENPLWVNVTELMQQGVGIFIQRLLKVSELAPKLTTYINSLNKLEGIKNINLHIEEVSGEDKTVDVVVEIFNTVNSGGTKLSKGDLALAKICAQWPDARNELKARLTKWKKAGFEFRLEWLLRCINAVITGEAMFSALKDVKTVTFQDGLYKAEKAIDTLLNLISGRLGLDHNRVLGGIYAFPVMVRYLVGRGGHLRDHKERDKLLYWYVHTLLWGRYAGSTESVLTQDLHVLESEDNPLDQLIANLRQNRGDLEIKAIDFQGWGMGARFYPLLYMLTRVHQVQDWDSGIELSKHLLGKHSCLQVHHIFPKSLLYKGGYPKSEVNAIANLTFLTQETNLKVSNRHPSEYFEAFEQIQPDAIATHWIPMERSLWQIENYHYFLAARRELLAQAANSFLNSLLAGDIPEPKVTDSILEQEVAEISTAVVPLTDEKVIEECNVWVQKQGLPIGELMYEITDSTGTVSAVLDLAWPDGLQSGKSQPIALLIDADKEIESAANRLGYRYFTDIDTFKSYVIQEVLAIDFPTVDDYKQAFVAISSQLTDSHKLMLKAHYYALGQTITATGLSQAAEYEHFGGANLQYARIAELLANYLNYLPPERDDNGKPFWSLMLASGYWKTLEDTETTTQREWHWQLRPQVSQALEDLGWV</sequence>
<evidence type="ECO:0000259" key="1">
    <source>
        <dbReference type="Pfam" id="PF03235"/>
    </source>
</evidence>
<reference evidence="3" key="1">
    <citation type="submission" date="2020-06" db="EMBL/GenBank/DDBJ databases">
        <title>Nostoc edaphicum CCNP1411 genome.</title>
        <authorList>
            <person name="Fidor A."/>
            <person name="Grabski M."/>
            <person name="Gawor J."/>
            <person name="Gromadka R."/>
            <person name="Wegrzyn G."/>
            <person name="Mazur-Marzec H."/>
        </authorList>
    </citation>
    <scope>NUCLEOTIDE SEQUENCE [LARGE SCALE GENOMIC DNA]</scope>
    <source>
        <strain evidence="3">CCNP1411</strain>
        <plasmid evidence="3">pne_3</plasmid>
    </source>
</reference>
<gene>
    <name evidence="2" type="ORF">HUN01_00955</name>
</gene>
<dbReference type="Proteomes" id="UP000514713">
    <property type="component" value="Plasmid pNe_3"/>
</dbReference>
<evidence type="ECO:0000313" key="2">
    <source>
        <dbReference type="EMBL" id="QMS86224.1"/>
    </source>
</evidence>